<accession>A0A6M0CE84</accession>
<gene>
    <name evidence="1" type="ORF">GWK10_02995</name>
</gene>
<proteinExistence type="predicted"/>
<dbReference type="EMBL" id="JAABOQ010000001">
    <property type="protein sequence ID" value="NER16158.1"/>
    <property type="molecule type" value="Genomic_DNA"/>
</dbReference>
<dbReference type="RefSeq" id="WP_164029408.1">
    <property type="nucleotide sequence ID" value="NZ_JAABOQ010000001.1"/>
</dbReference>
<reference evidence="1 2" key="1">
    <citation type="submission" date="2020-01" db="EMBL/GenBank/DDBJ databases">
        <title>Spongiivirga citrea KCTC 32990T.</title>
        <authorList>
            <person name="Wang G."/>
        </authorList>
    </citation>
    <scope>NUCLEOTIDE SEQUENCE [LARGE SCALE GENOMIC DNA]</scope>
    <source>
        <strain evidence="1 2">KCTC 32990</strain>
    </source>
</reference>
<dbReference type="AlphaFoldDB" id="A0A6M0CE84"/>
<protein>
    <submittedName>
        <fullName evidence="1">Uncharacterized protein</fullName>
    </submittedName>
</protein>
<evidence type="ECO:0000313" key="1">
    <source>
        <dbReference type="EMBL" id="NER16158.1"/>
    </source>
</evidence>
<evidence type="ECO:0000313" key="2">
    <source>
        <dbReference type="Proteomes" id="UP000474296"/>
    </source>
</evidence>
<organism evidence="1 2">
    <name type="scientific">Spongiivirga citrea</name>
    <dbReference type="NCBI Taxonomy" id="1481457"/>
    <lineage>
        <taxon>Bacteria</taxon>
        <taxon>Pseudomonadati</taxon>
        <taxon>Bacteroidota</taxon>
        <taxon>Flavobacteriia</taxon>
        <taxon>Flavobacteriales</taxon>
        <taxon>Flavobacteriaceae</taxon>
        <taxon>Spongiivirga</taxon>
    </lineage>
</organism>
<sequence>MLLNVSYNDPKIKEQIEQEVGKPYTLKERLKLKGVGSPKLLITSTSIEIHNLLILDKYINTCNIELRPNGIIVRFRSLLETFALVIPYYKLSLYKGRSDEYSIFKDQYFIKIKAEPTNNQLNKFIKKITQKKADISSFNGDIYS</sequence>
<dbReference type="Proteomes" id="UP000474296">
    <property type="component" value="Unassembled WGS sequence"/>
</dbReference>
<comment type="caution">
    <text evidence="1">The sequence shown here is derived from an EMBL/GenBank/DDBJ whole genome shotgun (WGS) entry which is preliminary data.</text>
</comment>
<name>A0A6M0CE84_9FLAO</name>
<keyword evidence="2" id="KW-1185">Reference proteome</keyword>